<reference evidence="2" key="1">
    <citation type="submission" date="2013-08" db="EMBL/GenBank/DDBJ databases">
        <title>Oryza genome evolution.</title>
        <authorList>
            <person name="Wing R.A."/>
            <person name="Panaud O."/>
            <person name="Oliveira A.C."/>
        </authorList>
    </citation>
    <scope>NUCLEOTIDE SEQUENCE</scope>
</reference>
<accession>A0A0D9YCL8</accession>
<dbReference type="PANTHER" id="PTHR33978:SF18">
    <property type="entry name" value="OS01G0656300 PROTEIN"/>
    <property type="match status" value="1"/>
</dbReference>
<protein>
    <submittedName>
        <fullName evidence="2">Uncharacterized protein</fullName>
    </submittedName>
</protein>
<dbReference type="HOGENOM" id="CLU_147654_0_0_1"/>
<feature type="region of interest" description="Disordered" evidence="1">
    <location>
        <begin position="118"/>
        <end position="148"/>
    </location>
</feature>
<keyword evidence="3" id="KW-1185">Reference proteome</keyword>
<dbReference type="PANTHER" id="PTHR33978">
    <property type="entry name" value="SERINE/THREONINE-KINASE"/>
    <property type="match status" value="1"/>
</dbReference>
<evidence type="ECO:0000313" key="3">
    <source>
        <dbReference type="Proteomes" id="UP000026961"/>
    </source>
</evidence>
<dbReference type="eggNOG" id="ENOG502SCHU">
    <property type="taxonomic scope" value="Eukaryota"/>
</dbReference>
<reference evidence="2" key="2">
    <citation type="submission" date="2015-04" db="UniProtKB">
        <authorList>
            <consortium name="EnsemblPlants"/>
        </authorList>
    </citation>
    <scope>IDENTIFICATION</scope>
</reference>
<dbReference type="EnsemblPlants" id="OGLUM01G28920.1">
    <property type="protein sequence ID" value="OGLUM01G28920.1"/>
    <property type="gene ID" value="OGLUM01G28920"/>
</dbReference>
<organism evidence="2">
    <name type="scientific">Oryza glumipatula</name>
    <dbReference type="NCBI Taxonomy" id="40148"/>
    <lineage>
        <taxon>Eukaryota</taxon>
        <taxon>Viridiplantae</taxon>
        <taxon>Streptophyta</taxon>
        <taxon>Embryophyta</taxon>
        <taxon>Tracheophyta</taxon>
        <taxon>Spermatophyta</taxon>
        <taxon>Magnoliopsida</taxon>
        <taxon>Liliopsida</taxon>
        <taxon>Poales</taxon>
        <taxon>Poaceae</taxon>
        <taxon>BOP clade</taxon>
        <taxon>Oryzoideae</taxon>
        <taxon>Oryzeae</taxon>
        <taxon>Oryzinae</taxon>
        <taxon>Oryza</taxon>
    </lineage>
</organism>
<evidence type="ECO:0000256" key="1">
    <source>
        <dbReference type="SAM" id="MobiDB-lite"/>
    </source>
</evidence>
<sequence length="148" mass="16168">MEEEQEAARGAAWDCGSPLYDSFEVARLHHVLESHLMILPPFPPDDDDDAAAQRIMLDDGRRAAEVDDANGAAARKSGGRRRKRRTAGWKAAAAIYRAVACWRRPCLPLLSIPLSLSPTRQGKGRSAAGGPRSNCHINATSIPRETRI</sequence>
<dbReference type="Proteomes" id="UP000026961">
    <property type="component" value="Chromosome 1"/>
</dbReference>
<evidence type="ECO:0000313" key="2">
    <source>
        <dbReference type="EnsemblPlants" id="OGLUM01G28920.1"/>
    </source>
</evidence>
<reference evidence="2" key="3">
    <citation type="submission" date="2018-05" db="EMBL/GenBank/DDBJ databases">
        <title>OgluRS3 (Oryza glumaepatula Reference Sequence Version 3).</title>
        <authorList>
            <person name="Zhang J."/>
            <person name="Kudrna D."/>
            <person name="Lee S."/>
            <person name="Talag J."/>
            <person name="Welchert J."/>
            <person name="Wing R.A."/>
        </authorList>
    </citation>
    <scope>NUCLEOTIDE SEQUENCE [LARGE SCALE GENOMIC DNA]</scope>
</reference>
<dbReference type="AlphaFoldDB" id="A0A0D9YCL8"/>
<proteinExistence type="predicted"/>
<feature type="compositionally biased region" description="Polar residues" evidence="1">
    <location>
        <begin position="135"/>
        <end position="148"/>
    </location>
</feature>
<dbReference type="Gramene" id="OGLUM01G28920.1">
    <property type="protein sequence ID" value="OGLUM01G28920.1"/>
    <property type="gene ID" value="OGLUM01G28920"/>
</dbReference>
<name>A0A0D9YCL8_9ORYZ</name>